<accession>A0ABN8MDA8</accession>
<keyword evidence="1" id="KW-0676">Redox-active center</keyword>
<dbReference type="EMBL" id="CALNXI010000431">
    <property type="protein sequence ID" value="CAH3027013.1"/>
    <property type="molecule type" value="Genomic_DNA"/>
</dbReference>
<reference evidence="2 3" key="1">
    <citation type="submission" date="2022-05" db="EMBL/GenBank/DDBJ databases">
        <authorList>
            <consortium name="Genoscope - CEA"/>
            <person name="William W."/>
        </authorList>
    </citation>
    <scope>NUCLEOTIDE SEQUENCE [LARGE SCALE GENOMIC DNA]</scope>
</reference>
<keyword evidence="3" id="KW-1185">Reference proteome</keyword>
<evidence type="ECO:0000313" key="3">
    <source>
        <dbReference type="Proteomes" id="UP001159427"/>
    </source>
</evidence>
<dbReference type="InterPro" id="IPR011893">
    <property type="entry name" value="Selenoprotein_Rdx-typ"/>
</dbReference>
<protein>
    <submittedName>
        <fullName evidence="2">Uncharacterized protein</fullName>
    </submittedName>
</protein>
<organism evidence="2 3">
    <name type="scientific">Porites evermanni</name>
    <dbReference type="NCBI Taxonomy" id="104178"/>
    <lineage>
        <taxon>Eukaryota</taxon>
        <taxon>Metazoa</taxon>
        <taxon>Cnidaria</taxon>
        <taxon>Anthozoa</taxon>
        <taxon>Hexacorallia</taxon>
        <taxon>Scleractinia</taxon>
        <taxon>Fungiina</taxon>
        <taxon>Poritidae</taxon>
        <taxon>Porites</taxon>
    </lineage>
</organism>
<dbReference type="Pfam" id="PF10262">
    <property type="entry name" value="Rdx"/>
    <property type="match status" value="1"/>
</dbReference>
<dbReference type="Gene3D" id="3.40.30.10">
    <property type="entry name" value="Glutaredoxin"/>
    <property type="match status" value="1"/>
</dbReference>
<gene>
    <name evidence="2" type="ORF">PEVE_00030485</name>
</gene>
<comment type="caution">
    <text evidence="2">The sequence shown here is derived from an EMBL/GenBank/DDBJ whole genome shotgun (WGS) entry which is preliminary data.</text>
</comment>
<dbReference type="Proteomes" id="UP001159427">
    <property type="component" value="Unassembled WGS sequence"/>
</dbReference>
<proteinExistence type="predicted"/>
<evidence type="ECO:0000313" key="2">
    <source>
        <dbReference type="EMBL" id="CAH3027013.1"/>
    </source>
</evidence>
<name>A0ABN8MDA8_9CNID</name>
<sequence>MASKVEVSVEYWELAEQIKAEVPETNVVGHVGRFTSFEVTINGKLVYSKLSQ</sequence>
<evidence type="ECO:0000256" key="1">
    <source>
        <dbReference type="ARBA" id="ARBA00023284"/>
    </source>
</evidence>